<comment type="caution">
    <text evidence="3">The sequence shown here is derived from an EMBL/GenBank/DDBJ whole genome shotgun (WGS) entry which is preliminary data.</text>
</comment>
<dbReference type="EMBL" id="VRUR01000002">
    <property type="protein sequence ID" value="TXN34942.1"/>
    <property type="molecule type" value="Genomic_DNA"/>
</dbReference>
<dbReference type="InterPro" id="IPR027039">
    <property type="entry name" value="Crtac1"/>
</dbReference>
<dbReference type="InterPro" id="IPR011519">
    <property type="entry name" value="UnbV_ASPIC"/>
</dbReference>
<dbReference type="Gene3D" id="2.130.10.130">
    <property type="entry name" value="Integrin alpha, N-terminal"/>
    <property type="match status" value="3"/>
</dbReference>
<protein>
    <submittedName>
        <fullName evidence="3">VCBS repeat-containing protein</fullName>
    </submittedName>
</protein>
<dbReference type="PANTHER" id="PTHR16026:SF0">
    <property type="entry name" value="CARTILAGE ACIDIC PROTEIN 1"/>
    <property type="match status" value="1"/>
</dbReference>
<feature type="domain" description="ASPIC/UnbV" evidence="2">
    <location>
        <begin position="519"/>
        <end position="586"/>
    </location>
</feature>
<gene>
    <name evidence="3" type="ORF">FVB32_10100</name>
</gene>
<dbReference type="Proteomes" id="UP000321456">
    <property type="component" value="Unassembled WGS sequence"/>
</dbReference>
<dbReference type="InterPro" id="IPR028994">
    <property type="entry name" value="Integrin_alpha_N"/>
</dbReference>
<dbReference type="Pfam" id="PF07593">
    <property type="entry name" value="UnbV_ASPIC"/>
    <property type="match status" value="1"/>
</dbReference>
<dbReference type="SUPFAM" id="SSF69318">
    <property type="entry name" value="Integrin alpha N-terminal domain"/>
    <property type="match status" value="3"/>
</dbReference>
<proteinExistence type="predicted"/>
<keyword evidence="4" id="KW-1185">Reference proteome</keyword>
<evidence type="ECO:0000256" key="1">
    <source>
        <dbReference type="ARBA" id="ARBA00022729"/>
    </source>
</evidence>
<evidence type="ECO:0000313" key="3">
    <source>
        <dbReference type="EMBL" id="TXN34942.1"/>
    </source>
</evidence>
<accession>A0A5C8V1K2</accession>
<dbReference type="RefSeq" id="WP_147743676.1">
    <property type="nucleotide sequence ID" value="NZ_VRUR01000002.1"/>
</dbReference>
<dbReference type="Pfam" id="PF13517">
    <property type="entry name" value="FG-GAP_3"/>
    <property type="match status" value="7"/>
</dbReference>
<sequence>MKKNVILVFIYCVLAYIVSCKKTDNSKFHLLSASESGIDFNNKIVENDSINVFNFMNIYTGAGTAVGDINNDGLVDVYFSGNMVSGRLYLNKGNMKFEDITEKSGLINNRWGTGAAMVDINQDGFLDIYICVSGSAQLAERANMLYINNGDNTFTEKAAEYGLDDKRQSMHVAFFDYDKDNDLDMYLLVNPAAYEYNVNISNPRKLDGSSVSNDRLYRNDGNGKFTDVSLTSGILVEGYGLGVGISDINNDSWPDIYISNDFVGNDILYINQGDGTFKDELDTYLKHTSYAGMGNDISDIDNNGRPDIMVLDMHPEDNLRQKLIISSTGFDRFNLMLDAGYSPQYTRNTLQLNQGEGKFSEIGYLAGVSSTDWSWSALLADYDNDGFKDLYVTNGFLRDLGNLDYIHYQNRSNSPMGDRETKIKEKLNSIHNLPRAELVNYVFKNNGNTTFENTSEGWGIRDKSCSNGAAFADLDNDGDLDLVVNNVNQNAFVYENTTKKEEGNFLQIELKGNKGNLEGIGSRIKVSSESNDQYYQHYLSRGYESSVDPTVHFGLGQDTIVTNIEVWWPDDSYQKITDVKSNQKLTLRQSEAKKVDSIKKIPPMKANQWFTEITDSLGIDYFQKEDPIVDFRIQPTLPHMHSRGGPGIAIGDVDSNGMEDFYVGGSAGSTGQIYLQKEDGFKNTFIGYEERLREDMGMLFFDANGDGHKDLYVVSGGIPTSYKDDVYHDRLYENDGKGNFSLTNALPVVSISGSCVTASDFDKDGDLDLFVGGRVDPGNYPMPATSQLYENISTGGKSKFREIGKSIQHWEKLTMVTSAIWSDYDNDGWSDLIVVGEFMSITLFHNDKGKLRLVENPIGLEKSEGWWNSISSGDFDNDGDMDYIVGNLGLNTKYKASKDEPLCIYAKDYDKDGRVDPIICYYNDGENYISHTRDKLIEQINAMRGRFQTYQSYAEKTFKESFLPEELEDAYVVKSHVFESSYVENLGNGKFQLTALPLSAQVAPTEGLVVEDFDQDGNIDLLLTGNSYVTEVSNGRYDAQYGTLLKGNGDGTFEYLELAESGLVNNYDSSGLAQLKNKNGTSFIIIGNNSGPLKVFESQFKDTKLKFLDVEDDSMHALITFTNGKKQKLEFQYGSGYLSQHSRRLSITHNIKQIDVTNFKGNTKTVYEND</sequence>
<dbReference type="PANTHER" id="PTHR16026">
    <property type="entry name" value="CARTILAGE ACIDIC PROTEIN 1"/>
    <property type="match status" value="1"/>
</dbReference>
<name>A0A5C8V1K2_9FLAO</name>
<organism evidence="3 4">
    <name type="scientific">Flagellimonas hymeniacidonis</name>
    <dbReference type="NCBI Taxonomy" id="2603628"/>
    <lineage>
        <taxon>Bacteria</taxon>
        <taxon>Pseudomonadati</taxon>
        <taxon>Bacteroidota</taxon>
        <taxon>Flavobacteriia</taxon>
        <taxon>Flavobacteriales</taxon>
        <taxon>Flavobacteriaceae</taxon>
        <taxon>Flagellimonas</taxon>
    </lineage>
</organism>
<dbReference type="InterPro" id="IPR013517">
    <property type="entry name" value="FG-GAP"/>
</dbReference>
<keyword evidence="1" id="KW-0732">Signal</keyword>
<reference evidence="3 4" key="1">
    <citation type="submission" date="2019-08" db="EMBL/GenBank/DDBJ databases">
        <title>Professor.</title>
        <authorList>
            <person name="Park J.S."/>
        </authorList>
    </citation>
    <scope>NUCLEOTIDE SEQUENCE [LARGE SCALE GENOMIC DNA]</scope>
    <source>
        <strain evidence="3 4">176CP5-101</strain>
    </source>
</reference>
<evidence type="ECO:0000259" key="2">
    <source>
        <dbReference type="Pfam" id="PF07593"/>
    </source>
</evidence>
<dbReference type="AlphaFoldDB" id="A0A5C8V1K2"/>
<evidence type="ECO:0000313" key="4">
    <source>
        <dbReference type="Proteomes" id="UP000321456"/>
    </source>
</evidence>